<sequence length="121" mass="13142">MAPGEVGLDMAGTASGEAPGRAPVRKSWAPWNVAIAAHDPYPPVIWDWGRMQGVTWAETGEDWRELGHCKRRPCLWHHFWISLPAPGALDSLISPPRAGYCISGMGLWMLVDVGGLAAPML</sequence>
<name>A0A395NY63_TRIAR</name>
<evidence type="ECO:0000313" key="2">
    <source>
        <dbReference type="EMBL" id="RFU80989.1"/>
    </source>
</evidence>
<reference evidence="2 3" key="1">
    <citation type="journal article" date="2018" name="PLoS Pathog.">
        <title>Evolution of structural diversity of trichothecenes, a family of toxins produced by plant pathogenic and entomopathogenic fungi.</title>
        <authorList>
            <person name="Proctor R.H."/>
            <person name="McCormick S.P."/>
            <person name="Kim H.S."/>
            <person name="Cardoza R.E."/>
            <person name="Stanley A.M."/>
            <person name="Lindo L."/>
            <person name="Kelly A."/>
            <person name="Brown D.W."/>
            <person name="Lee T."/>
            <person name="Vaughan M.M."/>
            <person name="Alexander N.J."/>
            <person name="Busman M."/>
            <person name="Gutierrez S."/>
        </authorList>
    </citation>
    <scope>NUCLEOTIDE SEQUENCE [LARGE SCALE GENOMIC DNA]</scope>
    <source>
        <strain evidence="2 3">IBT 40837</strain>
    </source>
</reference>
<gene>
    <name evidence="2" type="ORF">TARUN_1204</name>
</gene>
<accession>A0A395NY63</accession>
<dbReference type="EMBL" id="PXOA01000075">
    <property type="protein sequence ID" value="RFU80989.1"/>
    <property type="molecule type" value="Genomic_DNA"/>
</dbReference>
<feature type="region of interest" description="Disordered" evidence="1">
    <location>
        <begin position="1"/>
        <end position="22"/>
    </location>
</feature>
<keyword evidence="3" id="KW-1185">Reference proteome</keyword>
<comment type="caution">
    <text evidence="2">The sequence shown here is derived from an EMBL/GenBank/DDBJ whole genome shotgun (WGS) entry which is preliminary data.</text>
</comment>
<dbReference type="Proteomes" id="UP000266272">
    <property type="component" value="Unassembled WGS sequence"/>
</dbReference>
<evidence type="ECO:0000256" key="1">
    <source>
        <dbReference type="SAM" id="MobiDB-lite"/>
    </source>
</evidence>
<evidence type="ECO:0000313" key="3">
    <source>
        <dbReference type="Proteomes" id="UP000266272"/>
    </source>
</evidence>
<dbReference type="AlphaFoldDB" id="A0A395NY63"/>
<organism evidence="2 3">
    <name type="scientific">Trichoderma arundinaceum</name>
    <dbReference type="NCBI Taxonomy" id="490622"/>
    <lineage>
        <taxon>Eukaryota</taxon>
        <taxon>Fungi</taxon>
        <taxon>Dikarya</taxon>
        <taxon>Ascomycota</taxon>
        <taxon>Pezizomycotina</taxon>
        <taxon>Sordariomycetes</taxon>
        <taxon>Hypocreomycetidae</taxon>
        <taxon>Hypocreales</taxon>
        <taxon>Hypocreaceae</taxon>
        <taxon>Trichoderma</taxon>
    </lineage>
</organism>
<protein>
    <submittedName>
        <fullName evidence="2">Uncharacterized protein</fullName>
    </submittedName>
</protein>
<proteinExistence type="predicted"/>